<dbReference type="Proteomes" id="UP000011885">
    <property type="component" value="Unassembled WGS sequence"/>
</dbReference>
<proteinExistence type="predicted"/>
<gene>
    <name evidence="1" type="ORF">RSSM_05137</name>
</gene>
<sequence>MSAKTNSRQMTSLHHPTFDNLLRLHEVATERFPHDYLDVGLNAIGLFFHDPPKNAGYPQTPIHSVTFASIGVDGIHFSSVTDGKTVDPDAPVVLTIPMAFNDPNHIVGENLHDFLCLGCRIGYAELGNLHLDRTATLDRYANNPIDYYDNRSPGILTLLASEFALTPWTNVPQHFADLQSRFKQTLRTVERLPRQFGR</sequence>
<keyword evidence="2" id="KW-1185">Reference proteome</keyword>
<dbReference type="AlphaFoldDB" id="M5TW36"/>
<name>M5TW36_9BACT</name>
<evidence type="ECO:0000313" key="1">
    <source>
        <dbReference type="EMBL" id="EMI53422.1"/>
    </source>
</evidence>
<protein>
    <submittedName>
        <fullName evidence="1">Uncharacterized protein</fullName>
    </submittedName>
</protein>
<reference evidence="1 2" key="1">
    <citation type="journal article" date="2013" name="Mar. Genomics">
        <title>Expression of sulfatases in Rhodopirellula baltica and the diversity of sulfatases in the genus Rhodopirellula.</title>
        <authorList>
            <person name="Wegner C.E."/>
            <person name="Richter-Heitmann T."/>
            <person name="Klindworth A."/>
            <person name="Klockow C."/>
            <person name="Richter M."/>
            <person name="Achstetter T."/>
            <person name="Glockner F.O."/>
            <person name="Harder J."/>
        </authorList>
    </citation>
    <scope>NUCLEOTIDE SEQUENCE [LARGE SCALE GENOMIC DNA]</scope>
    <source>
        <strain evidence="1 2">SM41</strain>
    </source>
</reference>
<evidence type="ECO:0000313" key="2">
    <source>
        <dbReference type="Proteomes" id="UP000011885"/>
    </source>
</evidence>
<comment type="caution">
    <text evidence="1">The sequence shown here is derived from an EMBL/GenBank/DDBJ whole genome shotgun (WGS) entry which is preliminary data.</text>
</comment>
<dbReference type="PATRIC" id="fig|1263870.3.peg.5431"/>
<accession>M5TW36</accession>
<dbReference type="EMBL" id="ANOH01000356">
    <property type="protein sequence ID" value="EMI53422.1"/>
    <property type="molecule type" value="Genomic_DNA"/>
</dbReference>
<organism evidence="1 2">
    <name type="scientific">Rhodopirellula sallentina SM41</name>
    <dbReference type="NCBI Taxonomy" id="1263870"/>
    <lineage>
        <taxon>Bacteria</taxon>
        <taxon>Pseudomonadati</taxon>
        <taxon>Planctomycetota</taxon>
        <taxon>Planctomycetia</taxon>
        <taxon>Pirellulales</taxon>
        <taxon>Pirellulaceae</taxon>
        <taxon>Rhodopirellula</taxon>
    </lineage>
</organism>